<dbReference type="EMBL" id="JACHKZ010000001">
    <property type="protein sequence ID" value="MBB6576060.1"/>
    <property type="molecule type" value="Genomic_DNA"/>
</dbReference>
<name>A0ABR6RA96_9BURK</name>
<keyword evidence="2" id="KW-1185">Reference proteome</keyword>
<evidence type="ECO:0000313" key="2">
    <source>
        <dbReference type="Proteomes" id="UP000562492"/>
    </source>
</evidence>
<accession>A0ABR6RA96</accession>
<evidence type="ECO:0000313" key="1">
    <source>
        <dbReference type="EMBL" id="MBB6576060.1"/>
    </source>
</evidence>
<sequence>MTSFTHPCDDLLALCMAQWPTRDWVWLDIGADHSTVRRQHRDDALAHALPIGSASLARRCLRHNPPDDADVEAAIATVEDMVMPLVRAWPAPLPQTSLLCTAPEMASLVQQLATPADVSEATAALLLYSIDAVEAWFNRYADTVMGGPQRGLALSHAQIALLIIVRECLHHWGMQTLAVLEESHDQATR</sequence>
<comment type="caution">
    <text evidence="1">The sequence shown here is derived from an EMBL/GenBank/DDBJ whole genome shotgun (WGS) entry which is preliminary data.</text>
</comment>
<reference evidence="1 2" key="1">
    <citation type="submission" date="2020-08" db="EMBL/GenBank/DDBJ databases">
        <title>Functional genomics of gut bacteria from endangered species of beetles.</title>
        <authorList>
            <person name="Carlos-Shanley C."/>
        </authorList>
    </citation>
    <scope>NUCLEOTIDE SEQUENCE [LARGE SCALE GENOMIC DNA]</scope>
    <source>
        <strain evidence="1 2">S00124</strain>
    </source>
</reference>
<gene>
    <name evidence="1" type="ORF">HNP33_000108</name>
</gene>
<proteinExistence type="predicted"/>
<protein>
    <submittedName>
        <fullName evidence="1">Uncharacterized protein</fullName>
    </submittedName>
</protein>
<organism evidence="1 2">
    <name type="scientific">Comamonas odontotermitis</name>
    <dbReference type="NCBI Taxonomy" id="379895"/>
    <lineage>
        <taxon>Bacteria</taxon>
        <taxon>Pseudomonadati</taxon>
        <taxon>Pseudomonadota</taxon>
        <taxon>Betaproteobacteria</taxon>
        <taxon>Burkholderiales</taxon>
        <taxon>Comamonadaceae</taxon>
        <taxon>Comamonas</taxon>
    </lineage>
</organism>
<dbReference type="RefSeq" id="WP_184704174.1">
    <property type="nucleotide sequence ID" value="NZ_JACHKZ010000001.1"/>
</dbReference>
<dbReference type="Proteomes" id="UP000562492">
    <property type="component" value="Unassembled WGS sequence"/>
</dbReference>